<keyword evidence="1" id="KW-0732">Signal</keyword>
<dbReference type="EMBL" id="AFOY02000023">
    <property type="protein sequence ID" value="EXF91445.1"/>
    <property type="molecule type" value="Genomic_DNA"/>
</dbReference>
<proteinExistence type="predicted"/>
<organism evidence="2 3">
    <name type="scientific">Pseudomonas fluorescens HK44</name>
    <dbReference type="NCBI Taxonomy" id="1042209"/>
    <lineage>
        <taxon>Bacteria</taxon>
        <taxon>Pseudomonadati</taxon>
        <taxon>Pseudomonadota</taxon>
        <taxon>Gammaproteobacteria</taxon>
        <taxon>Pseudomonadales</taxon>
        <taxon>Pseudomonadaceae</taxon>
        <taxon>Pseudomonas</taxon>
    </lineage>
</organism>
<feature type="signal peptide" evidence="1">
    <location>
        <begin position="1"/>
        <end position="20"/>
    </location>
</feature>
<dbReference type="SUPFAM" id="SSF53850">
    <property type="entry name" value="Periplasmic binding protein-like II"/>
    <property type="match status" value="1"/>
</dbReference>
<dbReference type="Gene3D" id="3.40.190.10">
    <property type="entry name" value="Periplasmic binding protein-like II"/>
    <property type="match status" value="2"/>
</dbReference>
<accession>A0A010SE01</accession>
<dbReference type="AlphaFoldDB" id="A0A010SE01"/>
<comment type="caution">
    <text evidence="2">The sequence shown here is derived from an EMBL/GenBank/DDBJ whole genome shotgun (WGS) entry which is preliminary data.</text>
</comment>
<dbReference type="eggNOG" id="COG0834">
    <property type="taxonomic scope" value="Bacteria"/>
</dbReference>
<name>A0A010SE01_PSEFL</name>
<gene>
    <name evidence="2" type="ORF">HK44_017595</name>
</gene>
<evidence type="ECO:0000256" key="1">
    <source>
        <dbReference type="SAM" id="SignalP"/>
    </source>
</evidence>
<dbReference type="RefSeq" id="WP_019693843.1">
    <property type="nucleotide sequence ID" value="NZ_AFOY02000023.1"/>
</dbReference>
<dbReference type="Proteomes" id="UP000022611">
    <property type="component" value="Unassembled WGS sequence"/>
</dbReference>
<feature type="chain" id="PRO_5001456557" evidence="1">
    <location>
        <begin position="21"/>
        <end position="251"/>
    </location>
</feature>
<dbReference type="OrthoDB" id="5765098at2"/>
<evidence type="ECO:0000313" key="3">
    <source>
        <dbReference type="Proteomes" id="UP000022611"/>
    </source>
</evidence>
<sequence length="251" mass="28659">MVVRWLWVLVFAVFCSLARAADVPTTPAVIHLASEDWDDYTAADGHGLAWDILRAVFEPAGVKLDIRTVPYTRSVGLVQRREVDALVGSYSNEADQVLYPRWNFDSDHIYALGLASNPVPTLETLGAYRLAWVRGYRYESYLPNIHRYNQIERRTGILPMLKQARADFYIDALTEINEVLAEAEDPSLYRRTHLTELPLYLGFADTPRARALMALYDQRMALLVKTGQLKPIFEHWKQPYPFDESAKPAGQ</sequence>
<dbReference type="HOGENOM" id="CLU_094477_0_0_6"/>
<dbReference type="PATRIC" id="fig|1042209.11.peg.5683"/>
<protein>
    <submittedName>
        <fullName evidence="2">ABC transporter substrate-binding protein</fullName>
    </submittedName>
</protein>
<reference evidence="2 3" key="1">
    <citation type="journal article" date="2011" name="J. Bacteriol.">
        <title>Draft genome sequence of the polycyclic aromatic hydrocarbon-degrading, genetically engineered bioluminescent bioreporter Pseudomonas fluorescens HK44.</title>
        <authorList>
            <person name="Chauhan A."/>
            <person name="Layton A.C."/>
            <person name="Williams D.E."/>
            <person name="Smartt A.E."/>
            <person name="Ripp S."/>
            <person name="Karpinets T.V."/>
            <person name="Brown S.D."/>
            <person name="Sayler G.S."/>
        </authorList>
    </citation>
    <scope>NUCLEOTIDE SEQUENCE [LARGE SCALE GENOMIC DNA]</scope>
    <source>
        <strain evidence="2 3">HK44</strain>
    </source>
</reference>
<evidence type="ECO:0000313" key="2">
    <source>
        <dbReference type="EMBL" id="EXF91445.1"/>
    </source>
</evidence>